<proteinExistence type="predicted"/>
<keyword evidence="3" id="KW-1185">Reference proteome</keyword>
<feature type="region of interest" description="Disordered" evidence="1">
    <location>
        <begin position="183"/>
        <end position="211"/>
    </location>
</feature>
<accession>A0A1H9LXX8</accession>
<gene>
    <name evidence="2" type="ORF">SAMN05444359_12630</name>
</gene>
<name>A0A1H9LXX8_9BACT</name>
<reference evidence="3" key="1">
    <citation type="submission" date="2016-10" db="EMBL/GenBank/DDBJ databases">
        <authorList>
            <person name="Varghese N."/>
            <person name="Submissions S."/>
        </authorList>
    </citation>
    <scope>NUCLEOTIDE SEQUENCE [LARGE SCALE GENOMIC DNA]</scope>
    <source>
        <strain evidence="3">DSM 24740</strain>
    </source>
</reference>
<dbReference type="InParanoid" id="A0A1H9LXX8"/>
<dbReference type="EMBL" id="FOFB01000026">
    <property type="protein sequence ID" value="SER16264.1"/>
    <property type="molecule type" value="Genomic_DNA"/>
</dbReference>
<dbReference type="Proteomes" id="UP000199021">
    <property type="component" value="Unassembled WGS sequence"/>
</dbReference>
<evidence type="ECO:0000256" key="1">
    <source>
        <dbReference type="SAM" id="MobiDB-lite"/>
    </source>
</evidence>
<evidence type="ECO:0000313" key="3">
    <source>
        <dbReference type="Proteomes" id="UP000199021"/>
    </source>
</evidence>
<protein>
    <submittedName>
        <fullName evidence="2">Uncharacterized protein</fullName>
    </submittedName>
</protein>
<organism evidence="2 3">
    <name type="scientific">Neolewinella agarilytica</name>
    <dbReference type="NCBI Taxonomy" id="478744"/>
    <lineage>
        <taxon>Bacteria</taxon>
        <taxon>Pseudomonadati</taxon>
        <taxon>Bacteroidota</taxon>
        <taxon>Saprospiria</taxon>
        <taxon>Saprospirales</taxon>
        <taxon>Lewinellaceae</taxon>
        <taxon>Neolewinella</taxon>
    </lineage>
</organism>
<dbReference type="STRING" id="478744.SAMN05444359_12630"/>
<dbReference type="AlphaFoldDB" id="A0A1H9LXX8"/>
<sequence length="266" mass="29043">MAAFSTLTVEQFMHRFFIEESPYWTIHNARRSRELMTKFRPDADGVISEEELLEYSWMQFQMFVEQSPGGVGKVTLKRNVSDNTSNSPTYYVQWGATAGAVAGIGSSGTSTAGIDAQTQAMLNLQREMFEGRIRDMKDIMELTQQVNQKEAEIEGLMEPGIQQQLLAGGIDILKGLVNKPTPQLGTMGAGETPAPPINEVPASPPAGSAAASRSLSMDQAYNDLFALGQLIPDIHPNDALRAVVLFAQSDPGQAKTYLSMLINQVK</sequence>
<evidence type="ECO:0000313" key="2">
    <source>
        <dbReference type="EMBL" id="SER16264.1"/>
    </source>
</evidence>
<dbReference type="OrthoDB" id="1497864at2"/>
<feature type="compositionally biased region" description="Pro residues" evidence="1">
    <location>
        <begin position="193"/>
        <end position="204"/>
    </location>
</feature>
<dbReference type="RefSeq" id="WP_090171901.1">
    <property type="nucleotide sequence ID" value="NZ_FOFB01000026.1"/>
</dbReference>